<dbReference type="EMBL" id="JABEXW010000022">
    <property type="protein sequence ID" value="KAF4973364.1"/>
    <property type="molecule type" value="Genomic_DNA"/>
</dbReference>
<evidence type="ECO:0000256" key="3">
    <source>
        <dbReference type="ARBA" id="ARBA00004370"/>
    </source>
</evidence>
<dbReference type="InterPro" id="IPR029058">
    <property type="entry name" value="AB_hydrolase_fold"/>
</dbReference>
<keyword evidence="6" id="KW-0472">Membrane</keyword>
<evidence type="ECO:0000256" key="1">
    <source>
        <dbReference type="ARBA" id="ARBA00004173"/>
    </source>
</evidence>
<reference evidence="8" key="2">
    <citation type="submission" date="2020-05" db="EMBL/GenBank/DDBJ databases">
        <authorList>
            <person name="Kim H.-S."/>
            <person name="Proctor R.H."/>
            <person name="Brown D.W."/>
        </authorList>
    </citation>
    <scope>NUCLEOTIDE SEQUENCE</scope>
    <source>
        <strain evidence="8">NRRL 20472</strain>
    </source>
</reference>
<protein>
    <recommendedName>
        <fullName evidence="7">AB hydrolase-1 domain-containing protein</fullName>
    </recommendedName>
</protein>
<evidence type="ECO:0000256" key="2">
    <source>
        <dbReference type="ARBA" id="ARBA00004240"/>
    </source>
</evidence>
<feature type="domain" description="AB hydrolase-1" evidence="7">
    <location>
        <begin position="19"/>
        <end position="161"/>
    </location>
</feature>
<dbReference type="InterPro" id="IPR052374">
    <property type="entry name" value="SERAC1"/>
</dbReference>
<evidence type="ECO:0000313" key="8">
    <source>
        <dbReference type="EMBL" id="KAF4973364.1"/>
    </source>
</evidence>
<dbReference type="GO" id="GO:0005783">
    <property type="term" value="C:endoplasmic reticulum"/>
    <property type="evidence" value="ECO:0007669"/>
    <property type="project" value="UniProtKB-SubCell"/>
</dbReference>
<sequence length="307" mass="33477">MAHYELRPVYTGEDANVDIVFIHGLRGHITKTWTKNGVLWPQDLLPKSIPDCRVLLYGYDSSVVSQNPARMARTEIESDAADLYARLAAERDASGRAKPIIIVAHSLGGLVAAQAVVSGAAGVDGDASQSVFDQVRGMVFLGTPFRGSTVARPAEAIRNVLSWCGVGAQERTLKLLGVDSDKVRSLNEAFSKALRQRVHAKNPIQAVFFHETLPTKGVLVVNRVSALMPDAGECLPIQADHTDICKFVSEKDEGYEVVLSRIKAIIDLMDQAVEDGRETHTYFNYGKAANLIQGRGTQHIDNQNVTL</sequence>
<name>A0A8H4UBU7_9HYPO</name>
<dbReference type="PANTHER" id="PTHR48182:SF2">
    <property type="entry name" value="PROTEIN SERAC1"/>
    <property type="match status" value="1"/>
</dbReference>
<dbReference type="GO" id="GO:0005739">
    <property type="term" value="C:mitochondrion"/>
    <property type="evidence" value="ECO:0007669"/>
    <property type="project" value="UniProtKB-SubCell"/>
</dbReference>
<dbReference type="Gene3D" id="3.40.50.1820">
    <property type="entry name" value="alpha/beta hydrolase"/>
    <property type="match status" value="1"/>
</dbReference>
<keyword evidence="5" id="KW-0496">Mitochondrion</keyword>
<comment type="subcellular location">
    <subcellularLocation>
        <location evidence="2">Endoplasmic reticulum</location>
    </subcellularLocation>
    <subcellularLocation>
        <location evidence="3">Membrane</location>
    </subcellularLocation>
    <subcellularLocation>
        <location evidence="1">Mitochondrion</location>
    </subcellularLocation>
</comment>
<keyword evidence="4" id="KW-0256">Endoplasmic reticulum</keyword>
<evidence type="ECO:0000256" key="4">
    <source>
        <dbReference type="ARBA" id="ARBA00022824"/>
    </source>
</evidence>
<dbReference type="InterPro" id="IPR000073">
    <property type="entry name" value="AB_hydrolase_1"/>
</dbReference>
<evidence type="ECO:0000256" key="6">
    <source>
        <dbReference type="ARBA" id="ARBA00023136"/>
    </source>
</evidence>
<evidence type="ECO:0000256" key="5">
    <source>
        <dbReference type="ARBA" id="ARBA00023128"/>
    </source>
</evidence>
<organism evidence="8 9">
    <name type="scientific">Fusarium sarcochroum</name>
    <dbReference type="NCBI Taxonomy" id="1208366"/>
    <lineage>
        <taxon>Eukaryota</taxon>
        <taxon>Fungi</taxon>
        <taxon>Dikarya</taxon>
        <taxon>Ascomycota</taxon>
        <taxon>Pezizomycotina</taxon>
        <taxon>Sordariomycetes</taxon>
        <taxon>Hypocreomycetidae</taxon>
        <taxon>Hypocreales</taxon>
        <taxon>Nectriaceae</taxon>
        <taxon>Fusarium</taxon>
        <taxon>Fusarium lateritium species complex</taxon>
    </lineage>
</organism>
<gene>
    <name evidence="8" type="ORF">FSARC_342</name>
</gene>
<reference evidence="8" key="1">
    <citation type="journal article" date="2020" name="BMC Genomics">
        <title>Correction to: Identification and distribution of gene clusters required for synthesis of sphingolipid metabolism inhibitors in diverse species of the filamentous fungus Fusarium.</title>
        <authorList>
            <person name="Kim H.S."/>
            <person name="Lohmar J.M."/>
            <person name="Busman M."/>
            <person name="Brown D.W."/>
            <person name="Naumann T.A."/>
            <person name="Divon H.H."/>
            <person name="Lysoe E."/>
            <person name="Uhlig S."/>
            <person name="Proctor R.H."/>
        </authorList>
    </citation>
    <scope>NUCLEOTIDE SEQUENCE</scope>
    <source>
        <strain evidence="8">NRRL 20472</strain>
    </source>
</reference>
<dbReference type="Pfam" id="PF12697">
    <property type="entry name" value="Abhydrolase_6"/>
    <property type="match status" value="1"/>
</dbReference>
<dbReference type="SUPFAM" id="SSF53474">
    <property type="entry name" value="alpha/beta-Hydrolases"/>
    <property type="match status" value="1"/>
</dbReference>
<dbReference type="PANTHER" id="PTHR48182">
    <property type="entry name" value="PROTEIN SERAC1"/>
    <property type="match status" value="1"/>
</dbReference>
<comment type="caution">
    <text evidence="8">The sequence shown here is derived from an EMBL/GenBank/DDBJ whole genome shotgun (WGS) entry which is preliminary data.</text>
</comment>
<dbReference type="GO" id="GO:0016020">
    <property type="term" value="C:membrane"/>
    <property type="evidence" value="ECO:0007669"/>
    <property type="project" value="UniProtKB-SubCell"/>
</dbReference>
<accession>A0A8H4UBU7</accession>
<evidence type="ECO:0000313" key="9">
    <source>
        <dbReference type="Proteomes" id="UP000622797"/>
    </source>
</evidence>
<dbReference type="AlphaFoldDB" id="A0A8H4UBU7"/>
<evidence type="ECO:0000259" key="7">
    <source>
        <dbReference type="Pfam" id="PF12697"/>
    </source>
</evidence>
<dbReference type="OrthoDB" id="427518at2759"/>
<proteinExistence type="predicted"/>
<keyword evidence="9" id="KW-1185">Reference proteome</keyword>
<dbReference type="Proteomes" id="UP000622797">
    <property type="component" value="Unassembled WGS sequence"/>
</dbReference>